<keyword evidence="2 4" id="KW-0808">Transferase</keyword>
<dbReference type="GO" id="GO:0008170">
    <property type="term" value="F:N-methyltransferase activity"/>
    <property type="evidence" value="ECO:0007669"/>
    <property type="project" value="InterPro"/>
</dbReference>
<dbReference type="GO" id="GO:0003677">
    <property type="term" value="F:DNA binding"/>
    <property type="evidence" value="ECO:0007669"/>
    <property type="project" value="InterPro"/>
</dbReference>
<sequence>MIRGMGVSTSYQIQDLPLQWRSAPRRWGHPLHSLCSYFAMFPPQLAHFFIDWLTQPGESVYDPFSGRGTVPLEAVLQGRRGYGSDANPLAVVLSHAKTRVPSKRALLKRLAHLEDGYSPRAVSIANEPANITMLYSDKTLRQLVWLRDQLDRTNDTDCFWIATILGMLHANHNKSGPRGFSISMPNTFAMAPGYVAKYIEEHRLVRPEVDVFAMLRTRLERLELPTAKREGGKSWVHDATTAAPSWLVQRRPKLIFTSPPYLQVIKYGKYNWVRLWFLRETSSDVDRRLMASASLTRYLEFMKSVSANLKRVVAEDGYVCFVIGDVRRGDDDLNLAQAVWDEVLQDQGWHLHGIIADEIPQDRKVSRIWKNNSGRATKVDRLLLLSPTPQELPDVVPPSWAQKLSLANTRS</sequence>
<dbReference type="Gene3D" id="3.40.50.150">
    <property type="entry name" value="Vaccinia Virus protein VP39"/>
    <property type="match status" value="2"/>
</dbReference>
<dbReference type="Pfam" id="PF01555">
    <property type="entry name" value="N6_N4_Mtase"/>
    <property type="match status" value="1"/>
</dbReference>
<keyword evidence="1 4" id="KW-0489">Methyltransferase</keyword>
<keyword evidence="5" id="KW-1185">Reference proteome</keyword>
<name>A0A5N8XG63_9ACTN</name>
<dbReference type="Proteomes" id="UP000400924">
    <property type="component" value="Unassembled WGS sequence"/>
</dbReference>
<feature type="domain" description="DNA methylase N-4/N-6" evidence="3">
    <location>
        <begin position="36"/>
        <end position="88"/>
    </location>
</feature>
<dbReference type="SUPFAM" id="SSF53335">
    <property type="entry name" value="S-adenosyl-L-methionine-dependent methyltransferases"/>
    <property type="match status" value="2"/>
</dbReference>
<reference evidence="4 5" key="1">
    <citation type="submission" date="2019-07" db="EMBL/GenBank/DDBJ databases">
        <title>New species of Amycolatopsis and Streptomyces.</title>
        <authorList>
            <person name="Duangmal K."/>
            <person name="Teo W.F.A."/>
            <person name="Lipun K."/>
        </authorList>
    </citation>
    <scope>NUCLEOTIDE SEQUENCE [LARGE SCALE GENOMIC DNA]</scope>
    <source>
        <strain evidence="4 5">NBRC 106415</strain>
    </source>
</reference>
<dbReference type="EMBL" id="VJZC01000087">
    <property type="protein sequence ID" value="MPY58503.1"/>
    <property type="molecule type" value="Genomic_DNA"/>
</dbReference>
<dbReference type="AlphaFoldDB" id="A0A5N8XG63"/>
<organism evidence="4 5">
    <name type="scientific">Streptomyces spongiae</name>
    <dbReference type="NCBI Taxonomy" id="565072"/>
    <lineage>
        <taxon>Bacteria</taxon>
        <taxon>Bacillati</taxon>
        <taxon>Actinomycetota</taxon>
        <taxon>Actinomycetes</taxon>
        <taxon>Kitasatosporales</taxon>
        <taxon>Streptomycetaceae</taxon>
        <taxon>Streptomyces</taxon>
    </lineage>
</organism>
<accession>A0A5N8XG63</accession>
<evidence type="ECO:0000313" key="5">
    <source>
        <dbReference type="Proteomes" id="UP000400924"/>
    </source>
</evidence>
<gene>
    <name evidence="4" type="ORF">FNH08_15390</name>
</gene>
<proteinExistence type="predicted"/>
<evidence type="ECO:0000256" key="1">
    <source>
        <dbReference type="ARBA" id="ARBA00022603"/>
    </source>
</evidence>
<evidence type="ECO:0000313" key="4">
    <source>
        <dbReference type="EMBL" id="MPY58503.1"/>
    </source>
</evidence>
<dbReference type="GO" id="GO:0032259">
    <property type="term" value="P:methylation"/>
    <property type="evidence" value="ECO:0007669"/>
    <property type="project" value="UniProtKB-KW"/>
</dbReference>
<evidence type="ECO:0000259" key="3">
    <source>
        <dbReference type="Pfam" id="PF01555"/>
    </source>
</evidence>
<dbReference type="InterPro" id="IPR029063">
    <property type="entry name" value="SAM-dependent_MTases_sf"/>
</dbReference>
<protein>
    <submittedName>
        <fullName evidence="4">Site-specific DNA-methyltransferase</fullName>
    </submittedName>
</protein>
<dbReference type="InterPro" id="IPR002941">
    <property type="entry name" value="DNA_methylase_N4/N6"/>
</dbReference>
<comment type="caution">
    <text evidence="4">The sequence shown here is derived from an EMBL/GenBank/DDBJ whole genome shotgun (WGS) entry which is preliminary data.</text>
</comment>
<dbReference type="OrthoDB" id="3197274at2"/>
<evidence type="ECO:0000256" key="2">
    <source>
        <dbReference type="ARBA" id="ARBA00022679"/>
    </source>
</evidence>